<evidence type="ECO:0000313" key="2">
    <source>
        <dbReference type="EMBL" id="GFP58084.1"/>
    </source>
</evidence>
<dbReference type="EMBL" id="BLZH01000009">
    <property type="protein sequence ID" value="GFP58084.1"/>
    <property type="molecule type" value="Genomic_DNA"/>
</dbReference>
<feature type="compositionally biased region" description="Acidic residues" evidence="1">
    <location>
        <begin position="174"/>
        <end position="184"/>
    </location>
</feature>
<dbReference type="Proteomes" id="UP000517252">
    <property type="component" value="Unassembled WGS sequence"/>
</dbReference>
<sequence length="245" mass="24768">MTFRSHVIVGDMETGRVRVAVIMEHQVEAEFEAAGIEPPLAAQNLFILEEACKAIAVILWSRGASSLRQRHGDGAVDVVAGIVFAVWLVAADMEIGDAAVAASKPGRDREAAEEVGAEVEIGAGAGVGVGGVDVEAEGEADVAVLVLAIGVAGIDGVGDDEVLAVAGAPGSDGSETDAEADDVDTPPMRRDGAGGMSVTKADSGAATAAETVVVVAVSLPLCLSLCVVGGRCLRSWLVWLVVVVS</sequence>
<reference evidence="2 3" key="1">
    <citation type="submission" date="2020-07" db="EMBL/GenBank/DDBJ databases">
        <title>Trichoderma asperellum IC-1 whole genome shotgun sequence.</title>
        <authorList>
            <person name="Kanamasa S."/>
            <person name="Takahashi H."/>
        </authorList>
    </citation>
    <scope>NUCLEOTIDE SEQUENCE [LARGE SCALE GENOMIC DNA]</scope>
    <source>
        <strain evidence="2 3">IC-1</strain>
    </source>
</reference>
<evidence type="ECO:0000313" key="3">
    <source>
        <dbReference type="Proteomes" id="UP000517252"/>
    </source>
</evidence>
<feature type="region of interest" description="Disordered" evidence="1">
    <location>
        <begin position="167"/>
        <end position="197"/>
    </location>
</feature>
<comment type="caution">
    <text evidence="2">The sequence shown here is derived from an EMBL/GenBank/DDBJ whole genome shotgun (WGS) entry which is preliminary data.</text>
</comment>
<proteinExistence type="predicted"/>
<protein>
    <submittedName>
        <fullName evidence="2">Uncharacterized protein</fullName>
    </submittedName>
</protein>
<evidence type="ECO:0000256" key="1">
    <source>
        <dbReference type="SAM" id="MobiDB-lite"/>
    </source>
</evidence>
<accession>A0A6V8QZ83</accession>
<organism evidence="2 3">
    <name type="scientific">Trichoderma asperellum</name>
    <name type="common">Filamentous fungus</name>
    <dbReference type="NCBI Taxonomy" id="101201"/>
    <lineage>
        <taxon>Eukaryota</taxon>
        <taxon>Fungi</taxon>
        <taxon>Dikarya</taxon>
        <taxon>Ascomycota</taxon>
        <taxon>Pezizomycotina</taxon>
        <taxon>Sordariomycetes</taxon>
        <taxon>Hypocreomycetidae</taxon>
        <taxon>Hypocreales</taxon>
        <taxon>Hypocreaceae</taxon>
        <taxon>Trichoderma</taxon>
    </lineage>
</organism>
<dbReference type="AlphaFoldDB" id="A0A6V8QZ83"/>
<gene>
    <name evidence="2" type="ORF">TASIC1_0009042100</name>
</gene>
<name>A0A6V8QZ83_TRIAP</name>